<dbReference type="PANTHER" id="PTHR12400">
    <property type="entry name" value="INOSITOL POLYPHOSPHATE KINASE"/>
    <property type="match status" value="1"/>
</dbReference>
<dbReference type="EC" id="2.7.-.-" evidence="4"/>
<dbReference type="SUPFAM" id="SSF56104">
    <property type="entry name" value="SAICAR synthase-like"/>
    <property type="match status" value="1"/>
</dbReference>
<gene>
    <name evidence="6" type="ORF">IMSHALPRED_003817</name>
</gene>
<feature type="compositionally biased region" description="Acidic residues" evidence="5">
    <location>
        <begin position="322"/>
        <end position="340"/>
    </location>
</feature>
<protein>
    <recommendedName>
        <fullName evidence="4">Kinase</fullName>
        <ecNumber evidence="4">2.7.-.-</ecNumber>
    </recommendedName>
</protein>
<comment type="similarity">
    <text evidence="1 4">Belongs to the inositol phosphokinase (IPK) family.</text>
</comment>
<keyword evidence="3 4" id="KW-0418">Kinase</keyword>
<dbReference type="GO" id="GO:0032958">
    <property type="term" value="P:inositol phosphate biosynthetic process"/>
    <property type="evidence" value="ECO:0007669"/>
    <property type="project" value="InterPro"/>
</dbReference>
<dbReference type="Proteomes" id="UP000664534">
    <property type="component" value="Unassembled WGS sequence"/>
</dbReference>
<evidence type="ECO:0000256" key="4">
    <source>
        <dbReference type="RuleBase" id="RU363090"/>
    </source>
</evidence>
<evidence type="ECO:0000313" key="6">
    <source>
        <dbReference type="EMBL" id="CAF9918007.1"/>
    </source>
</evidence>
<dbReference type="GO" id="GO:0005737">
    <property type="term" value="C:cytoplasm"/>
    <property type="evidence" value="ECO:0007669"/>
    <property type="project" value="TreeGrafter"/>
</dbReference>
<dbReference type="GO" id="GO:0008440">
    <property type="term" value="F:inositol-1,4,5-trisphosphate 3-kinase activity"/>
    <property type="evidence" value="ECO:0007669"/>
    <property type="project" value="TreeGrafter"/>
</dbReference>
<dbReference type="InterPro" id="IPR005522">
    <property type="entry name" value="IPK"/>
</dbReference>
<name>A0A8H3I7Q4_9LECA</name>
<dbReference type="GO" id="GO:0046854">
    <property type="term" value="P:phosphatidylinositol phosphate biosynthetic process"/>
    <property type="evidence" value="ECO:0007669"/>
    <property type="project" value="TreeGrafter"/>
</dbReference>
<dbReference type="Pfam" id="PF03770">
    <property type="entry name" value="IPK"/>
    <property type="match status" value="1"/>
</dbReference>
<accession>A0A8H3I7Q4</accession>
<reference evidence="6" key="1">
    <citation type="submission" date="2021-03" db="EMBL/GenBank/DDBJ databases">
        <authorList>
            <person name="Tagirdzhanova G."/>
        </authorList>
    </citation>
    <scope>NUCLEOTIDE SEQUENCE</scope>
</reference>
<dbReference type="OrthoDB" id="338650at2759"/>
<comment type="caution">
    <text evidence="6">The sequence shown here is derived from an EMBL/GenBank/DDBJ whole genome shotgun (WGS) entry which is preliminary data.</text>
</comment>
<sequence>MATERSFRKSQLIAFDNVAAGHDGVLSDPSGELVIKPCKQSEIDFYESTSAHPDIIAHLPTFFGKISLGADTNAAQAAGALVLPKETDPEPPVIHGLPGTMVVENAWAPSNGGRIHTDSAVVLENVAAGFKKPNILDVKLGARLWADDAPIAKRVKLDKVAEETTSKPLGLRIAGMKTYQGKVSNGEGNITHDGYRLYDKMYGRSFSADTIAQGFEEYFQLTRGVKAKGVIRKTIKRFIEDLRAMESVIKMEESRMYSASLLFVYEGDPQTLQDAFVTERDIIASLDRKMSFSDDATNGNGATIGDDRIKGNVTGFGTDADANVDDRDDEGGEDDDDDEEVKFPAIQSLKLIDFAHAEWTPGQGPDENILHGIRNTIKILTSLAG</sequence>
<evidence type="ECO:0000256" key="5">
    <source>
        <dbReference type="SAM" id="MobiDB-lite"/>
    </source>
</evidence>
<dbReference type="InterPro" id="IPR038286">
    <property type="entry name" value="IPK_sf"/>
</dbReference>
<dbReference type="AlphaFoldDB" id="A0A8H3I7Q4"/>
<dbReference type="EMBL" id="CAJPDT010000019">
    <property type="protein sequence ID" value="CAF9918007.1"/>
    <property type="molecule type" value="Genomic_DNA"/>
</dbReference>
<dbReference type="GO" id="GO:0000824">
    <property type="term" value="F:inositol-1,4,5,6-tetrakisphosphate 3-kinase activity"/>
    <property type="evidence" value="ECO:0007669"/>
    <property type="project" value="TreeGrafter"/>
</dbReference>
<evidence type="ECO:0000256" key="3">
    <source>
        <dbReference type="ARBA" id="ARBA00022777"/>
    </source>
</evidence>
<keyword evidence="2 4" id="KW-0808">Transferase</keyword>
<dbReference type="PANTHER" id="PTHR12400:SF103">
    <property type="entry name" value="INOSITOL POLYPHOSPHATE MULTIKINASE"/>
    <property type="match status" value="1"/>
</dbReference>
<evidence type="ECO:0000313" key="7">
    <source>
        <dbReference type="Proteomes" id="UP000664534"/>
    </source>
</evidence>
<feature type="region of interest" description="Disordered" evidence="5">
    <location>
        <begin position="314"/>
        <end position="340"/>
    </location>
</feature>
<dbReference type="Gene3D" id="3.30.470.160">
    <property type="entry name" value="Inositol polyphosphate kinase"/>
    <property type="match status" value="1"/>
</dbReference>
<organism evidence="6 7">
    <name type="scientific">Imshaugia aleurites</name>
    <dbReference type="NCBI Taxonomy" id="172621"/>
    <lineage>
        <taxon>Eukaryota</taxon>
        <taxon>Fungi</taxon>
        <taxon>Dikarya</taxon>
        <taxon>Ascomycota</taxon>
        <taxon>Pezizomycotina</taxon>
        <taxon>Lecanoromycetes</taxon>
        <taxon>OSLEUM clade</taxon>
        <taxon>Lecanoromycetidae</taxon>
        <taxon>Lecanorales</taxon>
        <taxon>Lecanorineae</taxon>
        <taxon>Parmeliaceae</taxon>
        <taxon>Imshaugia</taxon>
    </lineage>
</organism>
<evidence type="ECO:0000256" key="1">
    <source>
        <dbReference type="ARBA" id="ARBA00007374"/>
    </source>
</evidence>
<dbReference type="GO" id="GO:0005634">
    <property type="term" value="C:nucleus"/>
    <property type="evidence" value="ECO:0007669"/>
    <property type="project" value="TreeGrafter"/>
</dbReference>
<keyword evidence="7" id="KW-1185">Reference proteome</keyword>
<evidence type="ECO:0000256" key="2">
    <source>
        <dbReference type="ARBA" id="ARBA00022679"/>
    </source>
</evidence>
<proteinExistence type="inferred from homology"/>